<gene>
    <name evidence="2" type="ORF">B9Y64_14300</name>
</gene>
<protein>
    <submittedName>
        <fullName evidence="2">Uncharacterized protein</fullName>
    </submittedName>
</protein>
<evidence type="ECO:0000313" key="2">
    <source>
        <dbReference type="EMBL" id="PJL28383.1"/>
    </source>
</evidence>
<feature type="coiled-coil region" evidence="1">
    <location>
        <begin position="42"/>
        <end position="73"/>
    </location>
</feature>
<keyword evidence="1" id="KW-0175">Coiled coil</keyword>
<evidence type="ECO:0000313" key="3">
    <source>
        <dbReference type="Proteomes" id="UP000230167"/>
    </source>
</evidence>
<name>A0A2J0UBF6_STEMA</name>
<comment type="caution">
    <text evidence="2">The sequence shown here is derived from an EMBL/GenBank/DDBJ whole genome shotgun (WGS) entry which is preliminary data.</text>
</comment>
<dbReference type="Proteomes" id="UP000230167">
    <property type="component" value="Unassembled WGS sequence"/>
</dbReference>
<evidence type="ECO:0000256" key="1">
    <source>
        <dbReference type="SAM" id="Coils"/>
    </source>
</evidence>
<dbReference type="OrthoDB" id="6048609at2"/>
<sequence>MTRRIIDLDTVQPNGRRGETQRPAFTKINENFAEVYGALGSVATIVEDVEQLKTEIEKEAEQAKAEVRSAIATLPAAVDSAIHGRIPGKNRLINGNFDFWTRGTPIGQTGYGPDRWFVQIGLMTDASIFARNNVPGDGVFDDARLSMGTNSTGNQDAFGHYFVFEQRVENVRTFAGVVSTVSFTVYNPGAAGRKIAVEFLQNFGTGGSETILGVDAEVFSLAQGVNHIRKTVTLPSVSGKTVASTNHYAAVAVWLSSGNGFDVRNARLGAQSGQLFFGGFQWEQGGTATGYDARPLSHEAALCGWYAQRIDISAGDAFSVCTALGQFDCVGQLSFQPMRSKPTARTLGGGVNMTGFGIAGGNAPGSSFNIIPVSVSGAAITAGVATGGMSPGASGYVAPKAGGISIILEAEI</sequence>
<accession>A0A2J0UBF6</accession>
<organism evidence="2 3">
    <name type="scientific">Stenotrophomonas maltophilia</name>
    <name type="common">Pseudomonas maltophilia</name>
    <name type="synonym">Xanthomonas maltophilia</name>
    <dbReference type="NCBI Taxonomy" id="40324"/>
    <lineage>
        <taxon>Bacteria</taxon>
        <taxon>Pseudomonadati</taxon>
        <taxon>Pseudomonadota</taxon>
        <taxon>Gammaproteobacteria</taxon>
        <taxon>Lysobacterales</taxon>
        <taxon>Lysobacteraceae</taxon>
        <taxon>Stenotrophomonas</taxon>
        <taxon>Stenotrophomonas maltophilia group</taxon>
    </lineage>
</organism>
<dbReference type="EMBL" id="NEQV01000004">
    <property type="protein sequence ID" value="PJL28383.1"/>
    <property type="molecule type" value="Genomic_DNA"/>
</dbReference>
<proteinExistence type="predicted"/>
<reference evidence="2 3" key="1">
    <citation type="journal article" date="2017" name="Front. Microbiol.">
        <title>Double-Face Meets the Bacterial World: The Opportunistic Pathogen Stenotrophomonas maltophilia.</title>
        <authorList>
            <person name="Lira F."/>
            <person name="Berg G."/>
            <person name="Martinez J.L."/>
        </authorList>
    </citation>
    <scope>NUCLEOTIDE SEQUENCE [LARGE SCALE GENOMIC DNA]</scope>
    <source>
        <strain evidence="2 3">EA1</strain>
    </source>
</reference>
<dbReference type="RefSeq" id="WP_100441282.1">
    <property type="nucleotide sequence ID" value="NZ_CBCPIZ010000025.1"/>
</dbReference>
<dbReference type="AlphaFoldDB" id="A0A2J0UBF6"/>